<protein>
    <submittedName>
        <fullName evidence="2">Uncharacterized protein</fullName>
    </submittedName>
</protein>
<feature type="region of interest" description="Disordered" evidence="1">
    <location>
        <begin position="1"/>
        <end position="21"/>
    </location>
</feature>
<dbReference type="EMBL" id="JASCZI010181245">
    <property type="protein sequence ID" value="MED6179447.1"/>
    <property type="molecule type" value="Genomic_DNA"/>
</dbReference>
<gene>
    <name evidence="2" type="ORF">PIB30_001211</name>
</gene>
<sequence length="73" mass="7861">MSGEEHAANDQTLPQVKGIGSNDMVEQSKTLEELIGCKGIAQDDSGVAQCGKERDLKVDERSIEVDIGVMQVE</sequence>
<evidence type="ECO:0000313" key="2">
    <source>
        <dbReference type="EMBL" id="MED6179447.1"/>
    </source>
</evidence>
<name>A0ABU6W1B2_9FABA</name>
<comment type="caution">
    <text evidence="2">The sequence shown here is derived from an EMBL/GenBank/DDBJ whole genome shotgun (WGS) entry which is preliminary data.</text>
</comment>
<accession>A0ABU6W1B2</accession>
<evidence type="ECO:0000256" key="1">
    <source>
        <dbReference type="SAM" id="MobiDB-lite"/>
    </source>
</evidence>
<dbReference type="Proteomes" id="UP001341840">
    <property type="component" value="Unassembled WGS sequence"/>
</dbReference>
<organism evidence="2 3">
    <name type="scientific">Stylosanthes scabra</name>
    <dbReference type="NCBI Taxonomy" id="79078"/>
    <lineage>
        <taxon>Eukaryota</taxon>
        <taxon>Viridiplantae</taxon>
        <taxon>Streptophyta</taxon>
        <taxon>Embryophyta</taxon>
        <taxon>Tracheophyta</taxon>
        <taxon>Spermatophyta</taxon>
        <taxon>Magnoliopsida</taxon>
        <taxon>eudicotyledons</taxon>
        <taxon>Gunneridae</taxon>
        <taxon>Pentapetalae</taxon>
        <taxon>rosids</taxon>
        <taxon>fabids</taxon>
        <taxon>Fabales</taxon>
        <taxon>Fabaceae</taxon>
        <taxon>Papilionoideae</taxon>
        <taxon>50 kb inversion clade</taxon>
        <taxon>dalbergioids sensu lato</taxon>
        <taxon>Dalbergieae</taxon>
        <taxon>Pterocarpus clade</taxon>
        <taxon>Stylosanthes</taxon>
    </lineage>
</organism>
<evidence type="ECO:0000313" key="3">
    <source>
        <dbReference type="Proteomes" id="UP001341840"/>
    </source>
</evidence>
<reference evidence="2 3" key="1">
    <citation type="journal article" date="2023" name="Plants (Basel)">
        <title>Bridging the Gap: Combining Genomics and Transcriptomics Approaches to Understand Stylosanthes scabra, an Orphan Legume from the Brazilian Caatinga.</title>
        <authorList>
            <person name="Ferreira-Neto J.R.C."/>
            <person name="da Silva M.D."/>
            <person name="Binneck E."/>
            <person name="de Melo N.F."/>
            <person name="da Silva R.H."/>
            <person name="de Melo A.L.T.M."/>
            <person name="Pandolfi V."/>
            <person name="Bustamante F.O."/>
            <person name="Brasileiro-Vidal A.C."/>
            <person name="Benko-Iseppon A.M."/>
        </authorList>
    </citation>
    <scope>NUCLEOTIDE SEQUENCE [LARGE SCALE GENOMIC DNA]</scope>
    <source>
        <tissue evidence="2">Leaves</tissue>
    </source>
</reference>
<keyword evidence="3" id="KW-1185">Reference proteome</keyword>
<proteinExistence type="predicted"/>